<protein>
    <submittedName>
        <fullName evidence="2">Uncharacterized protein</fullName>
    </submittedName>
</protein>
<keyword evidence="1" id="KW-0472">Membrane</keyword>
<feature type="transmembrane region" description="Helical" evidence="1">
    <location>
        <begin position="30"/>
        <end position="49"/>
    </location>
</feature>
<dbReference type="STRING" id="65499.SAMN04488000_113127"/>
<evidence type="ECO:0000313" key="3">
    <source>
        <dbReference type="Proteomes" id="UP000199503"/>
    </source>
</evidence>
<feature type="transmembrane region" description="Helical" evidence="1">
    <location>
        <begin position="133"/>
        <end position="155"/>
    </location>
</feature>
<keyword evidence="1" id="KW-1133">Transmembrane helix</keyword>
<proteinExistence type="predicted"/>
<reference evidence="3" key="1">
    <citation type="submission" date="2016-10" db="EMBL/GenBank/DDBJ databases">
        <authorList>
            <person name="Varghese N."/>
            <person name="Submissions S."/>
        </authorList>
    </citation>
    <scope>NUCLEOTIDE SEQUENCE [LARGE SCALE GENOMIC DNA]</scope>
    <source>
        <strain evidence="3">DSM 44437</strain>
    </source>
</reference>
<dbReference type="Proteomes" id="UP000199503">
    <property type="component" value="Unassembled WGS sequence"/>
</dbReference>
<dbReference type="AlphaFoldDB" id="A0A1H9T5U3"/>
<evidence type="ECO:0000256" key="1">
    <source>
        <dbReference type="SAM" id="Phobius"/>
    </source>
</evidence>
<sequence length="173" mass="18061">MCGGAVPASANRLGCVDTRKRVDPVRRGRTILGAALLLTAVAAGTRAAVGFTYGAEAEAAIRAEDGLDVTIALHHGMTYAWLVFAVLTGVAAVPLLLNGSGRTFAAGVCYALGMPLLLFSIGVIAPIGTVQTLTWLACGTILLLACFVMLTSGPVPPRRVAPDRRRPVRSRHR</sequence>
<evidence type="ECO:0000313" key="2">
    <source>
        <dbReference type="EMBL" id="SER92119.1"/>
    </source>
</evidence>
<keyword evidence="1" id="KW-0812">Transmembrane</keyword>
<keyword evidence="3" id="KW-1185">Reference proteome</keyword>
<feature type="transmembrane region" description="Helical" evidence="1">
    <location>
        <begin position="104"/>
        <end position="127"/>
    </location>
</feature>
<feature type="transmembrane region" description="Helical" evidence="1">
    <location>
        <begin position="79"/>
        <end position="97"/>
    </location>
</feature>
<organism evidence="2 3">
    <name type="scientific">Lentzea albida</name>
    <dbReference type="NCBI Taxonomy" id="65499"/>
    <lineage>
        <taxon>Bacteria</taxon>
        <taxon>Bacillati</taxon>
        <taxon>Actinomycetota</taxon>
        <taxon>Actinomycetes</taxon>
        <taxon>Pseudonocardiales</taxon>
        <taxon>Pseudonocardiaceae</taxon>
        <taxon>Lentzea</taxon>
    </lineage>
</organism>
<name>A0A1H9T5U3_9PSEU</name>
<dbReference type="EMBL" id="FOFV01000013">
    <property type="protein sequence ID" value="SER92119.1"/>
    <property type="molecule type" value="Genomic_DNA"/>
</dbReference>
<gene>
    <name evidence="2" type="ORF">SAMN04488000_113127</name>
</gene>
<accession>A0A1H9T5U3</accession>